<dbReference type="SUPFAM" id="SSF47413">
    <property type="entry name" value="lambda repressor-like DNA-binding domains"/>
    <property type="match status" value="1"/>
</dbReference>
<dbReference type="InterPro" id="IPR014710">
    <property type="entry name" value="RmlC-like_jellyroll"/>
</dbReference>
<name>A0AAW7XTE0_9RHOB</name>
<feature type="region of interest" description="Disordered" evidence="2">
    <location>
        <begin position="1"/>
        <end position="32"/>
    </location>
</feature>
<dbReference type="InterPro" id="IPR013096">
    <property type="entry name" value="Cupin_2"/>
</dbReference>
<dbReference type="GO" id="GO:0003700">
    <property type="term" value="F:DNA-binding transcription factor activity"/>
    <property type="evidence" value="ECO:0007669"/>
    <property type="project" value="TreeGrafter"/>
</dbReference>
<dbReference type="Gene3D" id="1.10.260.40">
    <property type="entry name" value="lambda repressor-like DNA-binding domains"/>
    <property type="match status" value="1"/>
</dbReference>
<evidence type="ECO:0000313" key="4">
    <source>
        <dbReference type="EMBL" id="MDO6457559.1"/>
    </source>
</evidence>
<dbReference type="GO" id="GO:0003677">
    <property type="term" value="F:DNA binding"/>
    <property type="evidence" value="ECO:0007669"/>
    <property type="project" value="UniProtKB-KW"/>
</dbReference>
<dbReference type="GO" id="GO:0005829">
    <property type="term" value="C:cytosol"/>
    <property type="evidence" value="ECO:0007669"/>
    <property type="project" value="TreeGrafter"/>
</dbReference>
<dbReference type="InterPro" id="IPR011051">
    <property type="entry name" value="RmlC_Cupin_sf"/>
</dbReference>
<dbReference type="Proteomes" id="UP001169823">
    <property type="component" value="Unassembled WGS sequence"/>
</dbReference>
<dbReference type="AlphaFoldDB" id="A0AAW7XTE0"/>
<comment type="caution">
    <text evidence="4">The sequence shown here is derived from an EMBL/GenBank/DDBJ whole genome shotgun (WGS) entry which is preliminary data.</text>
</comment>
<dbReference type="Pfam" id="PF07883">
    <property type="entry name" value="Cupin_2"/>
    <property type="match status" value="1"/>
</dbReference>
<dbReference type="SUPFAM" id="SSF51182">
    <property type="entry name" value="RmlC-like cupins"/>
    <property type="match status" value="1"/>
</dbReference>
<dbReference type="RefSeq" id="WP_303494706.1">
    <property type="nucleotide sequence ID" value="NZ_JAUOPJ010000008.1"/>
</dbReference>
<dbReference type="InterPro" id="IPR010982">
    <property type="entry name" value="Lambda_DNA-bd_dom_sf"/>
</dbReference>
<dbReference type="Gene3D" id="2.60.120.10">
    <property type="entry name" value="Jelly Rolls"/>
    <property type="match status" value="1"/>
</dbReference>
<dbReference type="CDD" id="cd00093">
    <property type="entry name" value="HTH_XRE"/>
    <property type="match status" value="1"/>
</dbReference>
<proteinExistence type="predicted"/>
<reference evidence="4" key="1">
    <citation type="submission" date="2023-07" db="EMBL/GenBank/DDBJ databases">
        <title>Genome content predicts the carbon catabolic preferences of heterotrophic bacteria.</title>
        <authorList>
            <person name="Gralka M."/>
        </authorList>
    </citation>
    <scope>NUCLEOTIDE SEQUENCE</scope>
    <source>
        <strain evidence="4">I2M02</strain>
    </source>
</reference>
<dbReference type="PROSITE" id="PS50943">
    <property type="entry name" value="HTH_CROC1"/>
    <property type="match status" value="1"/>
</dbReference>
<protein>
    <submittedName>
        <fullName evidence="4">Cupin domain-containing protein</fullName>
    </submittedName>
</protein>
<organism evidence="4 5">
    <name type="scientific">Celeribacter halophilus</name>
    <dbReference type="NCBI Taxonomy" id="576117"/>
    <lineage>
        <taxon>Bacteria</taxon>
        <taxon>Pseudomonadati</taxon>
        <taxon>Pseudomonadota</taxon>
        <taxon>Alphaproteobacteria</taxon>
        <taxon>Rhodobacterales</taxon>
        <taxon>Roseobacteraceae</taxon>
        <taxon>Celeribacter</taxon>
    </lineage>
</organism>
<feature type="domain" description="HTH cro/C1-type" evidence="3">
    <location>
        <begin position="42"/>
        <end position="96"/>
    </location>
</feature>
<dbReference type="EMBL" id="JAUOPJ010000008">
    <property type="protein sequence ID" value="MDO6457559.1"/>
    <property type="molecule type" value="Genomic_DNA"/>
</dbReference>
<evidence type="ECO:0000259" key="3">
    <source>
        <dbReference type="PROSITE" id="PS50943"/>
    </source>
</evidence>
<evidence type="ECO:0000256" key="2">
    <source>
        <dbReference type="SAM" id="MobiDB-lite"/>
    </source>
</evidence>
<dbReference type="PANTHER" id="PTHR46797:SF2">
    <property type="entry name" value="TRANSCRIPTIONAL REGULATOR"/>
    <property type="match status" value="1"/>
</dbReference>
<dbReference type="CDD" id="cd02209">
    <property type="entry name" value="cupin_XRE_C"/>
    <property type="match status" value="1"/>
</dbReference>
<dbReference type="InterPro" id="IPR050807">
    <property type="entry name" value="TransReg_Diox_bact_type"/>
</dbReference>
<evidence type="ECO:0000256" key="1">
    <source>
        <dbReference type="ARBA" id="ARBA00023125"/>
    </source>
</evidence>
<accession>A0AAW7XTE0</accession>
<dbReference type="Pfam" id="PF01381">
    <property type="entry name" value="HTH_3"/>
    <property type="match status" value="1"/>
</dbReference>
<keyword evidence="1" id="KW-0238">DNA-binding</keyword>
<dbReference type="InterPro" id="IPR001387">
    <property type="entry name" value="Cro/C1-type_HTH"/>
</dbReference>
<dbReference type="PANTHER" id="PTHR46797">
    <property type="entry name" value="HTH-TYPE TRANSCRIPTIONAL REGULATOR"/>
    <property type="match status" value="1"/>
</dbReference>
<sequence length="219" mass="24128">MPDCKPPHIAHTENQETAEDRRPAMENSDQGQMPIQDLGARLRAERQNKGLTLKQLADRAGCSLSMLSKIETEQASPSLKTLHQITAALGTSILQLFREAGGQDVSLYRHGERPSVMVRRQSDQPAIYIERLSPTYAGTMLDANIHTLEPGADSGGDIRHDGEEIGYVLEGAAELCVNGEVVPLVQGDSFYFASALPHRYRNTFDGTTRILWVNTPPTF</sequence>
<dbReference type="SMART" id="SM00530">
    <property type="entry name" value="HTH_XRE"/>
    <property type="match status" value="1"/>
</dbReference>
<gene>
    <name evidence="4" type="ORF">Q4494_10755</name>
</gene>
<feature type="compositionally biased region" description="Basic and acidic residues" evidence="2">
    <location>
        <begin position="10"/>
        <end position="24"/>
    </location>
</feature>
<evidence type="ECO:0000313" key="5">
    <source>
        <dbReference type="Proteomes" id="UP001169823"/>
    </source>
</evidence>